<comment type="similarity">
    <text evidence="1">Belongs to the protein-tyrosine phosphatase family. Non-receptor class dual specificity subfamily.</text>
</comment>
<dbReference type="PANTHER" id="PTHR10159">
    <property type="entry name" value="DUAL SPECIFICITY PROTEIN PHOSPHATASE"/>
    <property type="match status" value="1"/>
</dbReference>
<dbReference type="SMART" id="SM00195">
    <property type="entry name" value="DSPc"/>
    <property type="match status" value="1"/>
</dbReference>
<protein>
    <recommendedName>
        <fullName evidence="2">protein-tyrosine-phosphatase</fullName>
        <ecNumber evidence="2">3.1.3.48</ecNumber>
    </recommendedName>
</protein>
<evidence type="ECO:0000256" key="3">
    <source>
        <dbReference type="ARBA" id="ARBA00022801"/>
    </source>
</evidence>
<dbReference type="InterPro" id="IPR020422">
    <property type="entry name" value="TYR_PHOSPHATASE_DUAL_dom"/>
</dbReference>
<proteinExistence type="inferred from homology"/>
<feature type="domain" description="Tyrosine specific protein phosphatases" evidence="6">
    <location>
        <begin position="94"/>
        <end position="156"/>
    </location>
</feature>
<dbReference type="SUPFAM" id="SSF52799">
    <property type="entry name" value="(Phosphotyrosine protein) phosphatases II"/>
    <property type="match status" value="1"/>
</dbReference>
<dbReference type="PANTHER" id="PTHR10159:SF519">
    <property type="entry name" value="DUAL SPECIFICITY PROTEIN PHOSPHATASE MPK3"/>
    <property type="match status" value="1"/>
</dbReference>
<dbReference type="CDD" id="cd14498">
    <property type="entry name" value="DSP"/>
    <property type="match status" value="1"/>
</dbReference>
<dbReference type="InterPro" id="IPR016130">
    <property type="entry name" value="Tyr_Pase_AS"/>
</dbReference>
<evidence type="ECO:0000313" key="7">
    <source>
        <dbReference type="EMBL" id="KAJ6228595.1"/>
    </source>
</evidence>
<organism evidence="7 8">
    <name type="scientific">Anaeramoeba flamelloides</name>
    <dbReference type="NCBI Taxonomy" id="1746091"/>
    <lineage>
        <taxon>Eukaryota</taxon>
        <taxon>Metamonada</taxon>
        <taxon>Anaeramoebidae</taxon>
        <taxon>Anaeramoeba</taxon>
    </lineage>
</organism>
<gene>
    <name evidence="7" type="ORF">M0813_08632</name>
</gene>
<keyword evidence="4" id="KW-0904">Protein phosphatase</keyword>
<dbReference type="Pfam" id="PF00782">
    <property type="entry name" value="DSPc"/>
    <property type="match status" value="1"/>
</dbReference>
<evidence type="ECO:0000256" key="1">
    <source>
        <dbReference type="ARBA" id="ARBA00008601"/>
    </source>
</evidence>
<dbReference type="InterPro" id="IPR000387">
    <property type="entry name" value="Tyr_Pase_dom"/>
</dbReference>
<evidence type="ECO:0000256" key="2">
    <source>
        <dbReference type="ARBA" id="ARBA00013064"/>
    </source>
</evidence>
<dbReference type="EC" id="3.1.3.48" evidence="2"/>
<sequence length="174" mass="20104">MTNNRKLITQEEVQLKMFDLKPTTTVVRSRCPIKFERPPNKILDGLYLGSFEVASSLHELEKVNITHTLNMHHEKVEYPDIITKNLPIWDDPEWDLLSVLEECFDFIDKAIKSDGNVLVHCYAGISRSAAVIIGYLMKTKKMSYDDAYLFVKKKRPVAFPNEGFVKQLKSLEKN</sequence>
<dbReference type="Gene3D" id="3.90.190.10">
    <property type="entry name" value="Protein tyrosine phosphatase superfamily"/>
    <property type="match status" value="1"/>
</dbReference>
<dbReference type="PROSITE" id="PS50054">
    <property type="entry name" value="TYR_PHOSPHATASE_DUAL"/>
    <property type="match status" value="1"/>
</dbReference>
<dbReference type="PROSITE" id="PS50056">
    <property type="entry name" value="TYR_PHOSPHATASE_2"/>
    <property type="match status" value="1"/>
</dbReference>
<evidence type="ECO:0000259" key="5">
    <source>
        <dbReference type="PROSITE" id="PS50054"/>
    </source>
</evidence>
<reference evidence="7" key="1">
    <citation type="submission" date="2022-08" db="EMBL/GenBank/DDBJ databases">
        <title>Novel sulfate-reducing endosymbionts in the free-living metamonad Anaeramoeba.</title>
        <authorList>
            <person name="Jerlstrom-Hultqvist J."/>
            <person name="Cepicka I."/>
            <person name="Gallot-Lavallee L."/>
            <person name="Salas-Leiva D."/>
            <person name="Curtis B.A."/>
            <person name="Zahonova K."/>
            <person name="Pipaliya S."/>
            <person name="Dacks J."/>
            <person name="Roger A.J."/>
        </authorList>
    </citation>
    <scope>NUCLEOTIDE SEQUENCE</scope>
    <source>
        <strain evidence="7">Schooner1</strain>
    </source>
</reference>
<dbReference type="PROSITE" id="PS00383">
    <property type="entry name" value="TYR_PHOSPHATASE_1"/>
    <property type="match status" value="1"/>
</dbReference>
<evidence type="ECO:0000259" key="6">
    <source>
        <dbReference type="PROSITE" id="PS50056"/>
    </source>
</evidence>
<evidence type="ECO:0000313" key="8">
    <source>
        <dbReference type="Proteomes" id="UP001150062"/>
    </source>
</evidence>
<comment type="caution">
    <text evidence="7">The sequence shown here is derived from an EMBL/GenBank/DDBJ whole genome shotgun (WGS) entry which is preliminary data.</text>
</comment>
<keyword evidence="3" id="KW-0378">Hydrolase</keyword>
<dbReference type="InterPro" id="IPR000340">
    <property type="entry name" value="Dual-sp_phosphatase_cat-dom"/>
</dbReference>
<dbReference type="Proteomes" id="UP001150062">
    <property type="component" value="Unassembled WGS sequence"/>
</dbReference>
<dbReference type="EMBL" id="JAOAOG010000326">
    <property type="protein sequence ID" value="KAJ6228595.1"/>
    <property type="molecule type" value="Genomic_DNA"/>
</dbReference>
<accession>A0ABQ8X7E3</accession>
<name>A0ABQ8X7E3_9EUKA</name>
<keyword evidence="8" id="KW-1185">Reference proteome</keyword>
<evidence type="ECO:0000256" key="4">
    <source>
        <dbReference type="ARBA" id="ARBA00022912"/>
    </source>
</evidence>
<dbReference type="InterPro" id="IPR003595">
    <property type="entry name" value="Tyr_Pase_cat"/>
</dbReference>
<dbReference type="SMART" id="SM00404">
    <property type="entry name" value="PTPc_motif"/>
    <property type="match status" value="1"/>
</dbReference>
<feature type="domain" description="Tyrosine-protein phosphatase" evidence="5">
    <location>
        <begin position="38"/>
        <end position="174"/>
    </location>
</feature>
<dbReference type="InterPro" id="IPR029021">
    <property type="entry name" value="Prot-tyrosine_phosphatase-like"/>
</dbReference>